<accession>A0ABV3X4I2</accession>
<dbReference type="PANTHER" id="PTHR40588">
    <property type="entry name" value="MRNA INTERFERASE TOXIN YAFQ"/>
    <property type="match status" value="1"/>
</dbReference>
<keyword evidence="3" id="KW-1185">Reference proteome</keyword>
<protein>
    <submittedName>
        <fullName evidence="2">Type II toxin-antitoxin system YafQ family toxin</fullName>
    </submittedName>
</protein>
<proteinExistence type="predicted"/>
<dbReference type="InterPro" id="IPR007712">
    <property type="entry name" value="RelE/ParE_toxin"/>
</dbReference>
<evidence type="ECO:0000256" key="1">
    <source>
        <dbReference type="ARBA" id="ARBA00022649"/>
    </source>
</evidence>
<name>A0ABV3X4I2_9FIRM</name>
<dbReference type="SUPFAM" id="SSF143011">
    <property type="entry name" value="RelE-like"/>
    <property type="match status" value="1"/>
</dbReference>
<dbReference type="PIRSF" id="PIRSF006156">
    <property type="entry name" value="YafQ"/>
    <property type="match status" value="1"/>
</dbReference>
<dbReference type="Pfam" id="PF15738">
    <property type="entry name" value="YafQ_toxin"/>
    <property type="match status" value="1"/>
</dbReference>
<reference evidence="2 3" key="1">
    <citation type="submission" date="2023-04" db="EMBL/GenBank/DDBJ databases">
        <title>Genome Sequence of Selenomonas sputigena ATCC 33150.</title>
        <authorList>
            <person name="Miller D.P."/>
            <person name="Anvari S."/>
            <person name="Polson S.W."/>
            <person name="Macdonald M."/>
            <person name="Mcdowell J.V."/>
        </authorList>
    </citation>
    <scope>NUCLEOTIDE SEQUENCE [LARGE SCALE GENOMIC DNA]</scope>
    <source>
        <strain evidence="2 3">ATCC 33150</strain>
    </source>
</reference>
<dbReference type="Gene3D" id="3.30.2310.20">
    <property type="entry name" value="RelE-like"/>
    <property type="match status" value="1"/>
</dbReference>
<evidence type="ECO:0000313" key="2">
    <source>
        <dbReference type="EMBL" id="MEX5285008.1"/>
    </source>
</evidence>
<dbReference type="EMBL" id="JARVLH010000003">
    <property type="protein sequence ID" value="MEX5285008.1"/>
    <property type="molecule type" value="Genomic_DNA"/>
</dbReference>
<gene>
    <name evidence="2" type="ORF">QCO44_05035</name>
</gene>
<dbReference type="RefSeq" id="WP_368846740.1">
    <property type="nucleotide sequence ID" value="NZ_CP194411.1"/>
</dbReference>
<organism evidence="2 3">
    <name type="scientific">Selenomonas sputigena</name>
    <dbReference type="NCBI Taxonomy" id="69823"/>
    <lineage>
        <taxon>Bacteria</taxon>
        <taxon>Bacillati</taxon>
        <taxon>Bacillota</taxon>
        <taxon>Negativicutes</taxon>
        <taxon>Selenomonadales</taxon>
        <taxon>Selenomonadaceae</taxon>
        <taxon>Selenomonas</taxon>
    </lineage>
</organism>
<dbReference type="Proteomes" id="UP001559623">
    <property type="component" value="Unassembled WGS sequence"/>
</dbReference>
<dbReference type="InterPro" id="IPR004386">
    <property type="entry name" value="Toxin_YafQ-like"/>
</dbReference>
<dbReference type="InterPro" id="IPR035093">
    <property type="entry name" value="RelE/ParE_toxin_dom_sf"/>
</dbReference>
<dbReference type="PANTHER" id="PTHR40588:SF1">
    <property type="entry name" value="MRNA INTERFERASE TOXIN YAFQ"/>
    <property type="match status" value="1"/>
</dbReference>
<dbReference type="NCBIfam" id="TIGR02385">
    <property type="entry name" value="RelE_StbE"/>
    <property type="match status" value="1"/>
</dbReference>
<comment type="caution">
    <text evidence="2">The sequence shown here is derived from an EMBL/GenBank/DDBJ whole genome shotgun (WGS) entry which is preliminary data.</text>
</comment>
<keyword evidence="1" id="KW-1277">Toxin-antitoxin system</keyword>
<sequence length="92" mass="10869">MQYKLKYTRSFRQGYKRAQKRGLDLSLLGDVVEMLRCGKKLPEKYADHWLSGDFSKCRECHIQPDWLLIYRIDGDILTLTLMDTGTHADLFR</sequence>
<evidence type="ECO:0000313" key="3">
    <source>
        <dbReference type="Proteomes" id="UP001559623"/>
    </source>
</evidence>